<dbReference type="Pfam" id="PF10899">
    <property type="entry name" value="AbiGi"/>
    <property type="match status" value="1"/>
</dbReference>
<name>A0ABX8J4P6_9BACT</name>
<reference evidence="1 2" key="1">
    <citation type="submission" date="2021-06" db="EMBL/GenBank/DDBJ databases">
        <title>Gemonas diversity in paddy soil.</title>
        <authorList>
            <person name="Liu G."/>
        </authorList>
    </citation>
    <scope>NUCLEOTIDE SEQUENCE [LARGE SCALE GENOMIC DNA]</scope>
    <source>
        <strain evidence="1 2">RG10</strain>
    </source>
</reference>
<evidence type="ECO:0008006" key="3">
    <source>
        <dbReference type="Google" id="ProtNLM"/>
    </source>
</evidence>
<organism evidence="1 2">
    <name type="scientific">Geomonas oryzisoli</name>
    <dbReference type="NCBI Taxonomy" id="2847992"/>
    <lineage>
        <taxon>Bacteria</taxon>
        <taxon>Pseudomonadati</taxon>
        <taxon>Thermodesulfobacteriota</taxon>
        <taxon>Desulfuromonadia</taxon>
        <taxon>Geobacterales</taxon>
        <taxon>Geobacteraceae</taxon>
        <taxon>Geomonas</taxon>
    </lineage>
</organism>
<evidence type="ECO:0000313" key="2">
    <source>
        <dbReference type="Proteomes" id="UP000683557"/>
    </source>
</evidence>
<proteinExistence type="predicted"/>
<dbReference type="EMBL" id="CP076723">
    <property type="protein sequence ID" value="QWV92081.1"/>
    <property type="molecule type" value="Genomic_DNA"/>
</dbReference>
<evidence type="ECO:0000313" key="1">
    <source>
        <dbReference type="EMBL" id="QWV92081.1"/>
    </source>
</evidence>
<protein>
    <recommendedName>
        <fullName evidence="3">Abortive phage resistance protein</fullName>
    </recommendedName>
</protein>
<dbReference type="InterPro" id="IPR021223">
    <property type="entry name" value="AbiGi"/>
</dbReference>
<gene>
    <name evidence="1" type="ORF">KP004_12710</name>
</gene>
<accession>A0ABX8J4P6</accession>
<keyword evidence="2" id="KW-1185">Reference proteome</keyword>
<dbReference type="Proteomes" id="UP000683557">
    <property type="component" value="Chromosome"/>
</dbReference>
<dbReference type="RefSeq" id="WP_216798903.1">
    <property type="nucleotide sequence ID" value="NZ_CP076723.1"/>
</dbReference>
<sequence>MPLSANTLIHFTDEKENLKAILQENFRVFNCREEVNFTKGPVRYFVPMVSFCDIPLSEIKAHISKYGRYGIGLTKEWAVRNRLNPVLYIAKGSHLAESYRDAFIHYTARSKRRDGKLTDEQKSVADIVRYIKNYEADLTRKGTTIKNYRFSDEREWRYVPPFKIVYDMFVPQDQYEKEGQHFDDLLTDLRLTFEPNDIKYIIINDEDEIGEFIDHLRHTKGNKYSLHDIERLTTRILTSAQIEQDI</sequence>